<organism evidence="2 3">
    <name type="scientific">Methylobacterium marchantiae</name>
    <dbReference type="NCBI Taxonomy" id="600331"/>
    <lineage>
        <taxon>Bacteria</taxon>
        <taxon>Pseudomonadati</taxon>
        <taxon>Pseudomonadota</taxon>
        <taxon>Alphaproteobacteria</taxon>
        <taxon>Hyphomicrobiales</taxon>
        <taxon>Methylobacteriaceae</taxon>
        <taxon>Methylobacterium</taxon>
    </lineage>
</organism>
<feature type="domain" description="Transposase zinc-ribbon" evidence="1">
    <location>
        <begin position="1"/>
        <end position="34"/>
    </location>
</feature>
<dbReference type="Pfam" id="PF12760">
    <property type="entry name" value="Zn_ribbon_IS1595"/>
    <property type="match status" value="1"/>
</dbReference>
<dbReference type="InterPro" id="IPR024442">
    <property type="entry name" value="Transposase_Zn_ribbon"/>
</dbReference>
<dbReference type="EMBL" id="JBHTND010000047">
    <property type="protein sequence ID" value="MFD1304008.1"/>
    <property type="molecule type" value="Genomic_DNA"/>
</dbReference>
<evidence type="ECO:0000259" key="1">
    <source>
        <dbReference type="Pfam" id="PF12760"/>
    </source>
</evidence>
<comment type="caution">
    <text evidence="2">The sequence shown here is derived from an EMBL/GenBank/DDBJ whole genome shotgun (WGS) entry which is preliminary data.</text>
</comment>
<evidence type="ECO:0000313" key="3">
    <source>
        <dbReference type="Proteomes" id="UP001597176"/>
    </source>
</evidence>
<sequence length="149" mass="16913">MLEQIRWAEGQNCYHCGYFKSYATKSAGVYRCAEPESRKDFTVTMRTVMERTKAPLNKWLMGFFMMCSSKKGVSAHQLHRSLGLPYQTAWFMAHHIRHAMSVGGLTMPTAPEPMGGAGKFVEADEPYFGKVEQVKPSAQRNLSFQVRSH</sequence>
<protein>
    <submittedName>
        <fullName evidence="2">Transposase</fullName>
    </submittedName>
</protein>
<accession>A0ABW3X4W3</accession>
<dbReference type="Proteomes" id="UP001597176">
    <property type="component" value="Unassembled WGS sequence"/>
</dbReference>
<reference evidence="3" key="1">
    <citation type="journal article" date="2019" name="Int. J. Syst. Evol. Microbiol.">
        <title>The Global Catalogue of Microorganisms (GCM) 10K type strain sequencing project: providing services to taxonomists for standard genome sequencing and annotation.</title>
        <authorList>
            <consortium name="The Broad Institute Genomics Platform"/>
            <consortium name="The Broad Institute Genome Sequencing Center for Infectious Disease"/>
            <person name="Wu L."/>
            <person name="Ma J."/>
        </authorList>
    </citation>
    <scope>NUCLEOTIDE SEQUENCE [LARGE SCALE GENOMIC DNA]</scope>
    <source>
        <strain evidence="3">CCUG 56108</strain>
    </source>
</reference>
<evidence type="ECO:0000313" key="2">
    <source>
        <dbReference type="EMBL" id="MFD1304008.1"/>
    </source>
</evidence>
<gene>
    <name evidence="2" type="ORF">ACFQ4G_20795</name>
</gene>
<keyword evidence="3" id="KW-1185">Reference proteome</keyword>
<dbReference type="RefSeq" id="WP_238208620.1">
    <property type="nucleotide sequence ID" value="NZ_JBHTND010000047.1"/>
</dbReference>
<proteinExistence type="predicted"/>
<name>A0ABW3X4W3_9HYPH</name>